<organism evidence="4 5">
    <name type="scientific">Mycobacterium paraense</name>
    <dbReference type="NCBI Taxonomy" id="767916"/>
    <lineage>
        <taxon>Bacteria</taxon>
        <taxon>Bacillati</taxon>
        <taxon>Actinomycetota</taxon>
        <taxon>Actinomycetes</taxon>
        <taxon>Mycobacteriales</taxon>
        <taxon>Mycobacteriaceae</taxon>
        <taxon>Mycobacterium</taxon>
        <taxon>Mycobacterium simiae complex</taxon>
    </lineage>
</organism>
<dbReference type="AlphaFoldDB" id="A0A1X2A784"/>
<gene>
    <name evidence="4" type="ORF">AWB90_18260</name>
</gene>
<dbReference type="EMBL" id="LQPN01000059">
    <property type="protein sequence ID" value="ORW43098.1"/>
    <property type="molecule type" value="Genomic_DNA"/>
</dbReference>
<evidence type="ECO:0000313" key="4">
    <source>
        <dbReference type="EMBL" id="ORW43098.1"/>
    </source>
</evidence>
<dbReference type="InterPro" id="IPR035421">
    <property type="entry name" value="Terminase_6C"/>
</dbReference>
<protein>
    <recommendedName>
        <fullName evidence="3">Terminase large subunit gp17-like C-terminal domain-containing protein</fullName>
    </recommendedName>
</protein>
<comment type="caution">
    <text evidence="4">The sequence shown here is derived from an EMBL/GenBank/DDBJ whole genome shotgun (WGS) entry which is preliminary data.</text>
</comment>
<feature type="domain" description="Terminase large subunit gp17-like C-terminal" evidence="3">
    <location>
        <begin position="308"/>
        <end position="429"/>
    </location>
</feature>
<name>A0A1X2A784_9MYCO</name>
<dbReference type="OrthoDB" id="4519042at2"/>
<proteinExistence type="predicted"/>
<dbReference type="Pfam" id="PF17289">
    <property type="entry name" value="Terminase_6C"/>
    <property type="match status" value="1"/>
</dbReference>
<dbReference type="Proteomes" id="UP000193285">
    <property type="component" value="Unassembled WGS sequence"/>
</dbReference>
<evidence type="ECO:0000256" key="1">
    <source>
        <dbReference type="ARBA" id="ARBA00022612"/>
    </source>
</evidence>
<accession>A0A1X2A784</accession>
<dbReference type="Pfam" id="PF03237">
    <property type="entry name" value="Terminase_6N"/>
    <property type="match status" value="1"/>
</dbReference>
<feature type="region of interest" description="Disordered" evidence="2">
    <location>
        <begin position="473"/>
        <end position="514"/>
    </location>
</feature>
<reference evidence="4 5" key="1">
    <citation type="journal article" date="2015" name="Emerg. Microbes Infect.">
        <title>Characterization of 17 strains belonging to the Mycobacterium simiae complex and description of Mycobacterium paraense sp. nov.</title>
        <authorList>
            <person name="Fusco da Costa A.R."/>
            <person name="Fedrizzi T."/>
            <person name="Lopes M.L."/>
            <person name="Pecorari M."/>
            <person name="Oliveira da Costa W.L."/>
            <person name="Giacobazzi E."/>
            <person name="da Costa Bahia J.R."/>
            <person name="De Sanctis V."/>
            <person name="Batista Lima K.V."/>
            <person name="Bertorelli R."/>
            <person name="Grottola A."/>
            <person name="Fabio A."/>
            <person name="Mariottini A."/>
            <person name="Ferretti P."/>
            <person name="Di Leva F."/>
            <person name="Fregni Serpini G."/>
            <person name="Tagliazucchi S."/>
            <person name="Rumpianesi F."/>
            <person name="Jousson O."/>
            <person name="Segata N."/>
            <person name="Tortoli E."/>
        </authorList>
    </citation>
    <scope>NUCLEOTIDE SEQUENCE [LARGE SCALE GENOMIC DNA]</scope>
    <source>
        <strain evidence="4 5">IEC33</strain>
    </source>
</reference>
<sequence length="527" mass="56837">MSPQPSLRILVAARAAAACRAGRQPATPAELAKRVFGDYTVTPTLTLISDALVDAIENPNRRYIISTPPRTGKSVLVSQVGTVFALMRNPDHQLILKSYSDELAEEHSREARRLIDENTDLLGFRLDKDKTSSARWKVADRKGGLLAGGIFTSTTGFGAHLLLVDDPVKGAQDADSPSTRRRLMAEFRSSLLTRRMPGASVVIVMTRWHEQDLAAELLAEGGWRRINIPAVSTPGVPDALRRRHGAPMTTALGEVDFEATKREVGSRTWAAMYLGVPSAPEGGLIQRSWIDDHRVPIAPPHPVRTVVTVDPADSGERDAAGVIAASLTADGRVHLIADRSGKMTSDQWARATIALARDVGASEIHVEAFASGTTYVRIVREALDRTEGVSYISVRGWPPKGKPRKGDAVARAAPMLQALETGRCVIAGSLPDFEAAAVQWQAGQHQPDQLAAAVIAFDVLAPIAGQQAVLTAPMRKSDRPPPEWMTRSLRGRPGIGRPGTTVPSAHGRPLSRSVRGGGYDPLAYVRW</sequence>
<evidence type="ECO:0000256" key="2">
    <source>
        <dbReference type="SAM" id="MobiDB-lite"/>
    </source>
</evidence>
<dbReference type="InterPro" id="IPR027417">
    <property type="entry name" value="P-loop_NTPase"/>
</dbReference>
<evidence type="ECO:0000313" key="5">
    <source>
        <dbReference type="Proteomes" id="UP000193285"/>
    </source>
</evidence>
<dbReference type="Gene3D" id="3.40.50.300">
    <property type="entry name" value="P-loop containing nucleotide triphosphate hydrolases"/>
    <property type="match status" value="1"/>
</dbReference>
<evidence type="ECO:0000259" key="3">
    <source>
        <dbReference type="Pfam" id="PF17289"/>
    </source>
</evidence>
<keyword evidence="1" id="KW-1188">Viral release from host cell</keyword>